<gene>
    <name evidence="1" type="ORF">HB776_05955</name>
</gene>
<name>A0A7G6TVP8_9BRAD</name>
<evidence type="ECO:0000313" key="1">
    <source>
        <dbReference type="EMBL" id="QND70830.1"/>
    </source>
</evidence>
<dbReference type="AlphaFoldDB" id="A0A7G6TVP8"/>
<dbReference type="EMBL" id="CP050292">
    <property type="protein sequence ID" value="QND70830.1"/>
    <property type="molecule type" value="Genomic_DNA"/>
</dbReference>
<dbReference type="RefSeq" id="WP_184516035.1">
    <property type="nucleotide sequence ID" value="NZ_CP050292.1"/>
</dbReference>
<organism evidence="1 2">
    <name type="scientific">Tardiphaga robiniae</name>
    <dbReference type="NCBI Taxonomy" id="943830"/>
    <lineage>
        <taxon>Bacteria</taxon>
        <taxon>Pseudomonadati</taxon>
        <taxon>Pseudomonadota</taxon>
        <taxon>Alphaproteobacteria</taxon>
        <taxon>Hyphomicrobiales</taxon>
        <taxon>Nitrobacteraceae</taxon>
        <taxon>Tardiphaga</taxon>
    </lineage>
</organism>
<reference evidence="2" key="1">
    <citation type="journal article" date="2020" name="Mol. Plant Microbe">
        <title>Rhizobial microsymbionts of the narrowly endemic Oxytropis species growing in Kamchatka are characterized by significant genetic diversity and possess a set of genes that are associated with T3SS and T6SS secretion systems and can affect the development of symbiosis.</title>
        <authorList>
            <person name="Safronova V."/>
            <person name="Guro P."/>
            <person name="Sazanova A."/>
            <person name="Kuznetsova I."/>
            <person name="Belimov A."/>
            <person name="Yakubov V."/>
            <person name="Chirak E."/>
            <person name="Afonin A."/>
            <person name="Gogolev Y."/>
            <person name="Andronov E."/>
            <person name="Tikhonovich I."/>
        </authorList>
    </citation>
    <scope>NUCLEOTIDE SEQUENCE [LARGE SCALE GENOMIC DNA]</scope>
    <source>
        <strain evidence="2">581</strain>
    </source>
</reference>
<dbReference type="Proteomes" id="UP000515291">
    <property type="component" value="Chromosome"/>
</dbReference>
<evidence type="ECO:0000313" key="2">
    <source>
        <dbReference type="Proteomes" id="UP000515291"/>
    </source>
</evidence>
<dbReference type="KEGG" id="trb:HB776_05955"/>
<proteinExistence type="predicted"/>
<accession>A0A7G6TVP8</accession>
<protein>
    <submittedName>
        <fullName evidence="1">Uncharacterized protein</fullName>
    </submittedName>
</protein>
<sequence length="488" mass="55916">MATFFNEYFAVTANQVDDYGAFNVSIINDLPLFIDPFLLFNSPKPEYQQLHADILKYMMFLRDKIIAGRVTDDLVKSWFMFPEVKQNWLGFSLHGNGGSGLGKDFAEALRANLQGLFADFGKETITTGSHIEKVCLVRSGVGRDMISDFTANLLKDFICRYTEQFSIAHIDAKFRRKLPVNKAIFNYETESWERRTYDLPWGGGDFVLLTPKDMLTRDENWINRTDMIRDFESIPVAIPDAELRGQVFNYFQNILGKPRRPPTQKDKEAAAIRTIMSFPQLVDYYIKMKENSGDEARDISSEKVIVTKQVFETQVRQLQWELAQHTTFYKTGKSTYEEAHQRLAFLKDVIENKGGHRIFYHDGKAIQRESDLQIMFRFVWFGSPSDVGTEANDGRGPVDYKIARGAKDKTLIEMKLAKNTALERNLRNQLPIYQAASDATNGIKVIIYFSASEKIKVDAILKKLDLTKHKDIVLIDARRDNKPSGSKA</sequence>